<protein>
    <submittedName>
        <fullName evidence="2">Thermonuclease family protein</fullName>
    </submittedName>
</protein>
<dbReference type="SMART" id="SM00318">
    <property type="entry name" value="SNc"/>
    <property type="match status" value="1"/>
</dbReference>
<comment type="caution">
    <text evidence="2">The sequence shown here is derived from an EMBL/GenBank/DDBJ whole genome shotgun (WGS) entry which is preliminary data.</text>
</comment>
<dbReference type="InterPro" id="IPR035437">
    <property type="entry name" value="SNase_OB-fold_sf"/>
</dbReference>
<dbReference type="SUPFAM" id="SSF50199">
    <property type="entry name" value="Staphylococcal nuclease"/>
    <property type="match status" value="1"/>
</dbReference>
<dbReference type="RefSeq" id="WP_136452063.1">
    <property type="nucleotide sequence ID" value="NZ_SSTI01000010.1"/>
</dbReference>
<dbReference type="InterPro" id="IPR016071">
    <property type="entry name" value="Staphylococal_nuclease_OB-fold"/>
</dbReference>
<name>A0ABY2QHH6_9SPHN</name>
<gene>
    <name evidence="2" type="ORF">E5988_13925</name>
</gene>
<organism evidence="2 3">
    <name type="scientific">Sphingomonas olei</name>
    <dbReference type="NCBI Taxonomy" id="1886787"/>
    <lineage>
        <taxon>Bacteria</taxon>
        <taxon>Pseudomonadati</taxon>
        <taxon>Pseudomonadota</taxon>
        <taxon>Alphaproteobacteria</taxon>
        <taxon>Sphingomonadales</taxon>
        <taxon>Sphingomonadaceae</taxon>
        <taxon>Sphingomonas</taxon>
    </lineage>
</organism>
<keyword evidence="3" id="KW-1185">Reference proteome</keyword>
<sequence>MRHDRSFHRTTRRAAKPISFWPAPRRRRKLPFAAALVLAIATGLATGVWFVPEPGTPATANTSAIRHFSLCHRGGGENCVVDGDTIWIGGEKVRLADIDTPETHPPRCAEEAALGEQATRRLQELLNTGPVTLADADRPTDRYGRRLAIVTRDGQSLGDTLIAEGLARPWEGRRRPWCS</sequence>
<feature type="domain" description="TNase-like" evidence="1">
    <location>
        <begin position="80"/>
        <end position="168"/>
    </location>
</feature>
<evidence type="ECO:0000259" key="1">
    <source>
        <dbReference type="PROSITE" id="PS50830"/>
    </source>
</evidence>
<dbReference type="EMBL" id="SSTI01000010">
    <property type="protein sequence ID" value="THG38679.1"/>
    <property type="molecule type" value="Genomic_DNA"/>
</dbReference>
<dbReference type="Gene3D" id="2.40.50.90">
    <property type="match status" value="1"/>
</dbReference>
<proteinExistence type="predicted"/>
<evidence type="ECO:0000313" key="3">
    <source>
        <dbReference type="Proteomes" id="UP000308038"/>
    </source>
</evidence>
<accession>A0ABY2QHH6</accession>
<dbReference type="Proteomes" id="UP000308038">
    <property type="component" value="Unassembled WGS sequence"/>
</dbReference>
<evidence type="ECO:0000313" key="2">
    <source>
        <dbReference type="EMBL" id="THG38679.1"/>
    </source>
</evidence>
<dbReference type="Pfam" id="PF00565">
    <property type="entry name" value="SNase"/>
    <property type="match status" value="1"/>
</dbReference>
<dbReference type="PROSITE" id="PS50830">
    <property type="entry name" value="TNASE_3"/>
    <property type="match status" value="1"/>
</dbReference>
<reference evidence="2 3" key="1">
    <citation type="submission" date="2019-04" db="EMBL/GenBank/DDBJ databases">
        <title>Microbes associate with the intestines of laboratory mice.</title>
        <authorList>
            <person name="Navarre W."/>
            <person name="Wong E."/>
            <person name="Huang K.C."/>
            <person name="Tropini C."/>
            <person name="Ng K."/>
            <person name="Yu B."/>
        </authorList>
    </citation>
    <scope>NUCLEOTIDE SEQUENCE [LARGE SCALE GENOMIC DNA]</scope>
    <source>
        <strain evidence="2 3">NM83_B4-11</strain>
    </source>
</reference>